<comment type="caution">
    <text evidence="2">The sequence shown here is derived from an EMBL/GenBank/DDBJ whole genome shotgun (WGS) entry which is preliminary data.</text>
</comment>
<gene>
    <name evidence="2" type="ORF">R3P38DRAFT_3210641</name>
</gene>
<organism evidence="2 3">
    <name type="scientific">Favolaschia claudopus</name>
    <dbReference type="NCBI Taxonomy" id="2862362"/>
    <lineage>
        <taxon>Eukaryota</taxon>
        <taxon>Fungi</taxon>
        <taxon>Dikarya</taxon>
        <taxon>Basidiomycota</taxon>
        <taxon>Agaricomycotina</taxon>
        <taxon>Agaricomycetes</taxon>
        <taxon>Agaricomycetidae</taxon>
        <taxon>Agaricales</taxon>
        <taxon>Marasmiineae</taxon>
        <taxon>Mycenaceae</taxon>
        <taxon>Favolaschia</taxon>
    </lineage>
</organism>
<evidence type="ECO:0000313" key="2">
    <source>
        <dbReference type="EMBL" id="KAK7008432.1"/>
    </source>
</evidence>
<name>A0AAW0AHR2_9AGAR</name>
<sequence length="186" mass="20476">MSVEDLKFIRQAIADTKSQDHASVSGDADTRSSKHKSVTTEHKSSSACGPFIDKLPNLIDPTAPTEAVGVDHITSNFDAPAYPEVFAALAPLPPSMQVVERLINVHKQRLIAGVIKPIVAGQHLASGIRYQVEKRLYQKCLHNILNEFDADIEGARFDTRGSLERNESRHIRGTQDPALVHPADFF</sequence>
<proteinExistence type="predicted"/>
<protein>
    <submittedName>
        <fullName evidence="2">Uncharacterized protein</fullName>
    </submittedName>
</protein>
<feature type="region of interest" description="Disordered" evidence="1">
    <location>
        <begin position="19"/>
        <end position="46"/>
    </location>
</feature>
<dbReference type="AlphaFoldDB" id="A0AAW0AHR2"/>
<evidence type="ECO:0000313" key="3">
    <source>
        <dbReference type="Proteomes" id="UP001362999"/>
    </source>
</evidence>
<reference evidence="2 3" key="1">
    <citation type="journal article" date="2024" name="J Genomics">
        <title>Draft genome sequencing and assembly of Favolaschia claudopus CIRM-BRFM 2984 isolated from oak limbs.</title>
        <authorList>
            <person name="Navarro D."/>
            <person name="Drula E."/>
            <person name="Chaduli D."/>
            <person name="Cazenave R."/>
            <person name="Ahrendt S."/>
            <person name="Wang J."/>
            <person name="Lipzen A."/>
            <person name="Daum C."/>
            <person name="Barry K."/>
            <person name="Grigoriev I.V."/>
            <person name="Favel A."/>
            <person name="Rosso M.N."/>
            <person name="Martin F."/>
        </authorList>
    </citation>
    <scope>NUCLEOTIDE SEQUENCE [LARGE SCALE GENOMIC DNA]</scope>
    <source>
        <strain evidence="2 3">CIRM-BRFM 2984</strain>
    </source>
</reference>
<evidence type="ECO:0000256" key="1">
    <source>
        <dbReference type="SAM" id="MobiDB-lite"/>
    </source>
</evidence>
<dbReference type="EMBL" id="JAWWNJ010000067">
    <property type="protein sequence ID" value="KAK7008432.1"/>
    <property type="molecule type" value="Genomic_DNA"/>
</dbReference>
<feature type="compositionally biased region" description="Basic and acidic residues" evidence="1">
    <location>
        <begin position="28"/>
        <end position="44"/>
    </location>
</feature>
<keyword evidence="3" id="KW-1185">Reference proteome</keyword>
<accession>A0AAW0AHR2</accession>
<dbReference type="Proteomes" id="UP001362999">
    <property type="component" value="Unassembled WGS sequence"/>
</dbReference>